<accession>A0A225WMI4</accession>
<gene>
    <name evidence="3" type="ORF">PHMEG_0006989</name>
</gene>
<dbReference type="Pfam" id="PF17921">
    <property type="entry name" value="Integrase_H2C2"/>
    <property type="match status" value="1"/>
</dbReference>
<dbReference type="AlphaFoldDB" id="A0A225WMI4"/>
<feature type="region of interest" description="Disordered" evidence="1">
    <location>
        <begin position="198"/>
        <end position="217"/>
    </location>
</feature>
<dbReference type="Gene3D" id="3.30.420.10">
    <property type="entry name" value="Ribonuclease H-like superfamily/Ribonuclease H"/>
    <property type="match status" value="1"/>
</dbReference>
<sequence>MCILDSLHLDAASSGEGLRVYSIAPANDLDLDDSLALIAPPTKCSPSTRLDPSLLYAQLPRDYEVFVVSFDSSAKTEKNGGYGSCSWIVWKLPEWQIVIAASACLEQTTVNMAEYSGMNDGVIAALEHGAEDLVIVGDSRLSSKSFRYLHVVCEYNAAADSLASKALGSKVSTVVLNDHCKTELKKLNRIQEMIYETPNAEGTEAANEDPETQVQRPRDEVRYKPAVDDIDPVAVQEERRRRIALAQDEELRWSNLKRLVVPIIMIQEVLHNCHESIEGGRQGVVRSYQRVKHDYYWIGLYANMEKHVKSCIDCSSSKSLPQLKDYSPGNVLVERPFPVVPMDFVIRSAEIASGEHFPDVMAVLVHRVRDR</sequence>
<dbReference type="Gene3D" id="1.10.340.70">
    <property type="match status" value="1"/>
</dbReference>
<name>A0A225WMI4_9STRA</name>
<dbReference type="InterPro" id="IPR041588">
    <property type="entry name" value="Integrase_H2C2"/>
</dbReference>
<evidence type="ECO:0000313" key="4">
    <source>
        <dbReference type="Proteomes" id="UP000198211"/>
    </source>
</evidence>
<dbReference type="PANTHER" id="PTHR37984">
    <property type="entry name" value="PROTEIN CBG26694"/>
    <property type="match status" value="1"/>
</dbReference>
<organism evidence="3 4">
    <name type="scientific">Phytophthora megakarya</name>
    <dbReference type="NCBI Taxonomy" id="4795"/>
    <lineage>
        <taxon>Eukaryota</taxon>
        <taxon>Sar</taxon>
        <taxon>Stramenopiles</taxon>
        <taxon>Oomycota</taxon>
        <taxon>Peronosporomycetes</taxon>
        <taxon>Peronosporales</taxon>
        <taxon>Peronosporaceae</taxon>
        <taxon>Phytophthora</taxon>
    </lineage>
</organism>
<dbReference type="SUPFAM" id="SSF53098">
    <property type="entry name" value="Ribonuclease H-like"/>
    <property type="match status" value="1"/>
</dbReference>
<evidence type="ECO:0000313" key="3">
    <source>
        <dbReference type="EMBL" id="OWZ18861.1"/>
    </source>
</evidence>
<dbReference type="InterPro" id="IPR050951">
    <property type="entry name" value="Retrovirus_Pol_polyprotein"/>
</dbReference>
<dbReference type="InterPro" id="IPR036397">
    <property type="entry name" value="RNaseH_sf"/>
</dbReference>
<reference evidence="4" key="1">
    <citation type="submission" date="2017-03" db="EMBL/GenBank/DDBJ databases">
        <title>Phytopthora megakarya and P. palmivora, two closely related causual agents of cacao black pod achieved similar genome size and gene model numbers by different mechanisms.</title>
        <authorList>
            <person name="Ali S."/>
            <person name="Shao J."/>
            <person name="Larry D.J."/>
            <person name="Kronmiller B."/>
            <person name="Shen D."/>
            <person name="Strem M.D."/>
            <person name="Melnick R.L."/>
            <person name="Guiltinan M.J."/>
            <person name="Tyler B.M."/>
            <person name="Meinhardt L.W."/>
            <person name="Bailey B.A."/>
        </authorList>
    </citation>
    <scope>NUCLEOTIDE SEQUENCE [LARGE SCALE GENOMIC DNA]</scope>
    <source>
        <strain evidence="4">zdho120</strain>
    </source>
</reference>
<dbReference type="InterPro" id="IPR012337">
    <property type="entry name" value="RNaseH-like_sf"/>
</dbReference>
<evidence type="ECO:0000259" key="2">
    <source>
        <dbReference type="Pfam" id="PF17921"/>
    </source>
</evidence>
<comment type="caution">
    <text evidence="3">The sequence shown here is derived from an EMBL/GenBank/DDBJ whole genome shotgun (WGS) entry which is preliminary data.</text>
</comment>
<dbReference type="Proteomes" id="UP000198211">
    <property type="component" value="Unassembled WGS sequence"/>
</dbReference>
<keyword evidence="4" id="KW-1185">Reference proteome</keyword>
<feature type="domain" description="Integrase zinc-binding" evidence="2">
    <location>
        <begin position="261"/>
        <end position="319"/>
    </location>
</feature>
<evidence type="ECO:0000256" key="1">
    <source>
        <dbReference type="SAM" id="MobiDB-lite"/>
    </source>
</evidence>
<proteinExistence type="predicted"/>
<dbReference type="PANTHER" id="PTHR37984:SF5">
    <property type="entry name" value="PROTEIN NYNRIN-LIKE"/>
    <property type="match status" value="1"/>
</dbReference>
<dbReference type="EMBL" id="NBNE01000526">
    <property type="protein sequence ID" value="OWZ18861.1"/>
    <property type="molecule type" value="Genomic_DNA"/>
</dbReference>
<dbReference type="GO" id="GO:0003676">
    <property type="term" value="F:nucleic acid binding"/>
    <property type="evidence" value="ECO:0007669"/>
    <property type="project" value="InterPro"/>
</dbReference>
<protein>
    <recommendedName>
        <fullName evidence="2">Integrase zinc-binding domain-containing protein</fullName>
    </recommendedName>
</protein>